<feature type="region of interest" description="Disordered" evidence="1">
    <location>
        <begin position="119"/>
        <end position="156"/>
    </location>
</feature>
<name>A0A344L9S4_9PSEU</name>
<feature type="compositionally biased region" description="Low complexity" evidence="1">
    <location>
        <begin position="119"/>
        <end position="134"/>
    </location>
</feature>
<evidence type="ECO:0000313" key="3">
    <source>
        <dbReference type="Proteomes" id="UP000250434"/>
    </source>
</evidence>
<evidence type="ECO:0000313" key="2">
    <source>
        <dbReference type="EMBL" id="AXB44798.1"/>
    </source>
</evidence>
<feature type="compositionally biased region" description="Polar residues" evidence="1">
    <location>
        <begin position="135"/>
        <end position="148"/>
    </location>
</feature>
<dbReference type="KEGG" id="aab:A4R43_21740"/>
<organism evidence="2 3">
    <name type="scientific">Amycolatopsis albispora</name>
    <dbReference type="NCBI Taxonomy" id="1804986"/>
    <lineage>
        <taxon>Bacteria</taxon>
        <taxon>Bacillati</taxon>
        <taxon>Actinomycetota</taxon>
        <taxon>Actinomycetes</taxon>
        <taxon>Pseudonocardiales</taxon>
        <taxon>Pseudonocardiaceae</taxon>
        <taxon>Amycolatopsis</taxon>
    </lineage>
</organism>
<proteinExistence type="predicted"/>
<dbReference type="EMBL" id="CP015163">
    <property type="protein sequence ID" value="AXB44798.1"/>
    <property type="molecule type" value="Genomic_DNA"/>
</dbReference>
<accession>A0A344L9S4</accession>
<reference evidence="2 3" key="1">
    <citation type="submission" date="2016-04" db="EMBL/GenBank/DDBJ databases">
        <title>Complete genome sequence and analysis of deep-sea sediment isolate, Amycolatopsis sp. WP1.</title>
        <authorList>
            <person name="Wang H."/>
            <person name="Chen S."/>
            <person name="Wu Q."/>
        </authorList>
    </citation>
    <scope>NUCLEOTIDE SEQUENCE [LARGE SCALE GENOMIC DNA]</scope>
    <source>
        <strain evidence="2 3">WP1</strain>
    </source>
</reference>
<gene>
    <name evidence="2" type="ORF">A4R43_21740</name>
</gene>
<protein>
    <submittedName>
        <fullName evidence="2">Uncharacterized protein</fullName>
    </submittedName>
</protein>
<dbReference type="AlphaFoldDB" id="A0A344L9S4"/>
<keyword evidence="3" id="KW-1185">Reference proteome</keyword>
<dbReference type="OrthoDB" id="3677299at2"/>
<dbReference type="Proteomes" id="UP000250434">
    <property type="component" value="Chromosome"/>
</dbReference>
<evidence type="ECO:0000256" key="1">
    <source>
        <dbReference type="SAM" id="MobiDB-lite"/>
    </source>
</evidence>
<sequence length="156" mass="16251">MEASDLADRPFVSALWLATVLDVTETEAGARRKPSALELIAECVVRLRMTDPTDTGASLLAAWHGFGIAESAGRMLREDNDDVTASTLAALGVAPLRVMPGPDAAELALLARTRGGCRPTAAPVSPSAPAITPSLPSATPTPHRSKSLSGKDNRCH</sequence>